<dbReference type="eggNOG" id="KOG4295">
    <property type="taxonomic scope" value="Eukaryota"/>
</dbReference>
<dbReference type="EMBL" id="CAJFDI010000005">
    <property type="protein sequence ID" value="CAD5232187.1"/>
    <property type="molecule type" value="Genomic_DNA"/>
</dbReference>
<dbReference type="EMBL" id="CAJFCV020000005">
    <property type="protein sequence ID" value="CAG9124240.1"/>
    <property type="molecule type" value="Genomic_DNA"/>
</dbReference>
<dbReference type="PANTHER" id="PTHR47966">
    <property type="entry name" value="BETA-SITE APP-CLEAVING ENZYME, ISOFORM A-RELATED"/>
    <property type="match status" value="1"/>
</dbReference>
<dbReference type="Proteomes" id="UP000095284">
    <property type="component" value="Unplaced"/>
</dbReference>
<dbReference type="AlphaFoldDB" id="A0A1I7RNR5"/>
<sequence>MRDSFGVTESTMNPGLWLLGLLVWAQFGQGNGQQSVLEYHQMDGPEPPPGLRRIPLNKMESRRRKLQRSGEWKDYKRLKKKLERQSYLSFASISSDAAHGNFVHSVNNYDDVEYIGNITIGSPPQVFRVVLDTGSANLWVPDYNCGQTTSTTTCPDECNVKPNLCQYLCDHTCCTTTTQAKVTSTLNSFVNNIKDKLPLFPLFDRIKRSTSTANACDTKNKFNSTASSTYVATNTSFAIYYGSGSSSGFFGTDTVAFINANNSTLSIPHTTFGQATHMAQVFANQPIDGILGLAFQALAVNNAIPPLVNAINQNLLNQSLFSVWLAGESSNSSAGGAFTYGGIDTEHCADEINYVNLTRAAYWQFRLDEVRIGNFSRDYGWEVISDTGTSFLGVPSRVAAKIAKEAGANYSSDYDAYLIDCDATFPDLILKINGIDYPIASNELIVGDGLCELAIFTYSAGKGDLTPKWILGDPFIREYCQVYDYGNKRIGFAQAIV</sequence>
<feature type="disulfide bond" evidence="11">
    <location>
        <begin position="145"/>
        <end position="216"/>
    </location>
</feature>
<dbReference type="OrthoDB" id="5839471at2759"/>
<evidence type="ECO:0000313" key="16">
    <source>
        <dbReference type="Proteomes" id="UP000095284"/>
    </source>
</evidence>
<dbReference type="eggNOG" id="KOG1339">
    <property type="taxonomic scope" value="Eukaryota"/>
</dbReference>
<dbReference type="Pfam" id="PF00026">
    <property type="entry name" value="Asp"/>
    <property type="match status" value="1"/>
</dbReference>
<name>A0A1I7RNR5_BURXY</name>
<keyword evidence="3" id="KW-0964">Secreted</keyword>
<feature type="chain" id="PRO_5035359253" evidence="13">
    <location>
        <begin position="33"/>
        <end position="497"/>
    </location>
</feature>
<keyword evidence="5 13" id="KW-0732">Signal</keyword>
<dbReference type="FunFam" id="2.40.70.10:FF:000058">
    <property type="entry name" value="ASpartyl Protease"/>
    <property type="match status" value="1"/>
</dbReference>
<dbReference type="InterPro" id="IPR021109">
    <property type="entry name" value="Peptidase_aspartic_dom_sf"/>
</dbReference>
<evidence type="ECO:0000256" key="2">
    <source>
        <dbReference type="ARBA" id="ARBA00007447"/>
    </source>
</evidence>
<comment type="subcellular location">
    <subcellularLocation>
        <location evidence="1">Secreted</location>
    </subcellularLocation>
</comment>
<dbReference type="PRINTS" id="PR00792">
    <property type="entry name" value="PEPSIN"/>
</dbReference>
<feature type="domain" description="Peptidase A1" evidence="14">
    <location>
        <begin position="114"/>
        <end position="493"/>
    </location>
</feature>
<dbReference type="GO" id="GO:0006508">
    <property type="term" value="P:proteolysis"/>
    <property type="evidence" value="ECO:0007669"/>
    <property type="project" value="UniProtKB-KW"/>
</dbReference>
<dbReference type="GO" id="GO:0004190">
    <property type="term" value="F:aspartic-type endopeptidase activity"/>
    <property type="evidence" value="ECO:0007669"/>
    <property type="project" value="UniProtKB-KW"/>
</dbReference>
<dbReference type="CDD" id="cd05471">
    <property type="entry name" value="pepsin_like"/>
    <property type="match status" value="1"/>
</dbReference>
<dbReference type="InterPro" id="IPR001461">
    <property type="entry name" value="Aspartic_peptidase_A1"/>
</dbReference>
<dbReference type="PROSITE" id="PS51767">
    <property type="entry name" value="PEPTIDASE_A1"/>
    <property type="match status" value="1"/>
</dbReference>
<dbReference type="WBParaSite" id="BXY_0235200.1">
    <property type="protein sequence ID" value="BXY_0235200.1"/>
    <property type="gene ID" value="BXY_0235200"/>
</dbReference>
<evidence type="ECO:0000256" key="10">
    <source>
        <dbReference type="PIRSR" id="PIRSR601461-1"/>
    </source>
</evidence>
<dbReference type="InterPro" id="IPR034164">
    <property type="entry name" value="Pepsin-like_dom"/>
</dbReference>
<evidence type="ECO:0000256" key="3">
    <source>
        <dbReference type="ARBA" id="ARBA00022525"/>
    </source>
</evidence>
<organism evidence="16 18">
    <name type="scientific">Bursaphelenchus xylophilus</name>
    <name type="common">Pinewood nematode worm</name>
    <name type="synonym">Aphelenchoides xylophilus</name>
    <dbReference type="NCBI Taxonomy" id="6326"/>
    <lineage>
        <taxon>Eukaryota</taxon>
        <taxon>Metazoa</taxon>
        <taxon>Ecdysozoa</taxon>
        <taxon>Nematoda</taxon>
        <taxon>Chromadorea</taxon>
        <taxon>Rhabditida</taxon>
        <taxon>Tylenchina</taxon>
        <taxon>Tylenchomorpha</taxon>
        <taxon>Aphelenchoidea</taxon>
        <taxon>Aphelenchoididae</taxon>
        <taxon>Bursaphelenchus</taxon>
    </lineage>
</organism>
<keyword evidence="4 12" id="KW-0645">Protease</keyword>
<keyword evidence="17" id="KW-1185">Reference proteome</keyword>
<reference evidence="15" key="2">
    <citation type="submission" date="2020-09" db="EMBL/GenBank/DDBJ databases">
        <authorList>
            <person name="Kikuchi T."/>
        </authorList>
    </citation>
    <scope>NUCLEOTIDE SEQUENCE</scope>
    <source>
        <strain evidence="15">Ka4C1</strain>
    </source>
</reference>
<dbReference type="GO" id="GO:0005764">
    <property type="term" value="C:lysosome"/>
    <property type="evidence" value="ECO:0007669"/>
    <property type="project" value="TreeGrafter"/>
</dbReference>
<keyword evidence="9" id="KW-0325">Glycoprotein</keyword>
<evidence type="ECO:0000313" key="15">
    <source>
        <dbReference type="EMBL" id="CAD5232187.1"/>
    </source>
</evidence>
<accession>A0A1I7RNR5</accession>
<protein>
    <submittedName>
        <fullName evidence="15">(pine wood nematode) hypothetical protein</fullName>
    </submittedName>
    <submittedName>
        <fullName evidence="18">Peptidase A1 domain-containing protein</fullName>
    </submittedName>
</protein>
<dbReference type="Gene3D" id="2.40.70.10">
    <property type="entry name" value="Acid Proteases"/>
    <property type="match status" value="3"/>
</dbReference>
<evidence type="ECO:0000256" key="9">
    <source>
        <dbReference type="ARBA" id="ARBA00023180"/>
    </source>
</evidence>
<evidence type="ECO:0000256" key="6">
    <source>
        <dbReference type="ARBA" id="ARBA00022750"/>
    </source>
</evidence>
<dbReference type="PROSITE" id="PS00141">
    <property type="entry name" value="ASP_PROTEASE"/>
    <property type="match status" value="1"/>
</dbReference>
<feature type="active site" evidence="10">
    <location>
        <position position="132"/>
    </location>
</feature>
<evidence type="ECO:0000256" key="5">
    <source>
        <dbReference type="ARBA" id="ARBA00022729"/>
    </source>
</evidence>
<proteinExistence type="inferred from homology"/>
<dbReference type="InterPro" id="IPR001969">
    <property type="entry name" value="Aspartic_peptidase_AS"/>
</dbReference>
<evidence type="ECO:0000313" key="18">
    <source>
        <dbReference type="WBParaSite" id="BXY_0235200.1"/>
    </source>
</evidence>
<keyword evidence="7 12" id="KW-0378">Hydrolase</keyword>
<evidence type="ECO:0000259" key="14">
    <source>
        <dbReference type="PROSITE" id="PS51767"/>
    </source>
</evidence>
<evidence type="ECO:0000256" key="13">
    <source>
        <dbReference type="SAM" id="SignalP"/>
    </source>
</evidence>
<feature type="signal peptide" evidence="13">
    <location>
        <begin position="1"/>
        <end position="32"/>
    </location>
</feature>
<evidence type="ECO:0000313" key="17">
    <source>
        <dbReference type="Proteomes" id="UP000659654"/>
    </source>
</evidence>
<dbReference type="InterPro" id="IPR033121">
    <property type="entry name" value="PEPTIDASE_A1"/>
</dbReference>
<feature type="active site" evidence="10">
    <location>
        <position position="386"/>
    </location>
</feature>
<dbReference type="SMR" id="A0A1I7RNR5"/>
<keyword evidence="8 11" id="KW-1015">Disulfide bond</keyword>
<dbReference type="PANTHER" id="PTHR47966:SF45">
    <property type="entry name" value="PEPTIDASE A1 DOMAIN-CONTAINING PROTEIN"/>
    <property type="match status" value="1"/>
</dbReference>
<comment type="similarity">
    <text evidence="2 12">Belongs to the peptidase A1 family.</text>
</comment>
<evidence type="ECO:0000256" key="11">
    <source>
        <dbReference type="PIRSR" id="PIRSR601461-2"/>
    </source>
</evidence>
<dbReference type="Proteomes" id="UP000659654">
    <property type="component" value="Unassembled WGS sequence"/>
</dbReference>
<keyword evidence="6 12" id="KW-0064">Aspartyl protease</keyword>
<evidence type="ECO:0000256" key="12">
    <source>
        <dbReference type="RuleBase" id="RU000454"/>
    </source>
</evidence>
<evidence type="ECO:0000256" key="7">
    <source>
        <dbReference type="ARBA" id="ARBA00022801"/>
    </source>
</evidence>
<evidence type="ECO:0000256" key="4">
    <source>
        <dbReference type="ARBA" id="ARBA00022670"/>
    </source>
</evidence>
<dbReference type="SUPFAM" id="SSF50630">
    <property type="entry name" value="Acid proteases"/>
    <property type="match status" value="1"/>
</dbReference>
<evidence type="ECO:0000256" key="8">
    <source>
        <dbReference type="ARBA" id="ARBA00023157"/>
    </source>
</evidence>
<dbReference type="GO" id="GO:0005576">
    <property type="term" value="C:extracellular region"/>
    <property type="evidence" value="ECO:0007669"/>
    <property type="project" value="UniProtKB-SubCell"/>
</dbReference>
<gene>
    <name evidence="15" type="ORF">BXYJ_LOCUS12278</name>
</gene>
<reference evidence="18" key="1">
    <citation type="submission" date="2016-11" db="UniProtKB">
        <authorList>
            <consortium name="WormBaseParasite"/>
        </authorList>
    </citation>
    <scope>IDENTIFICATION</scope>
</reference>
<evidence type="ECO:0000256" key="1">
    <source>
        <dbReference type="ARBA" id="ARBA00004613"/>
    </source>
</evidence>
<dbReference type="Proteomes" id="UP000582659">
    <property type="component" value="Unassembled WGS sequence"/>
</dbReference>